<dbReference type="SUPFAM" id="SSF69593">
    <property type="entry name" value="Glycerol-3-phosphate (1)-acyltransferase"/>
    <property type="match status" value="1"/>
</dbReference>
<dbReference type="eggNOG" id="COG0204">
    <property type="taxonomic scope" value="Bacteria"/>
</dbReference>
<dbReference type="KEGG" id="rca:Rcas_2771"/>
<dbReference type="GO" id="GO:0006654">
    <property type="term" value="P:phosphatidic acid biosynthetic process"/>
    <property type="evidence" value="ECO:0007669"/>
    <property type="project" value="TreeGrafter"/>
</dbReference>
<dbReference type="CDD" id="cd07989">
    <property type="entry name" value="LPLAT_AGPAT-like"/>
    <property type="match status" value="1"/>
</dbReference>
<dbReference type="OrthoDB" id="9803035at2"/>
<reference evidence="4 5" key="1">
    <citation type="submission" date="2007-08" db="EMBL/GenBank/DDBJ databases">
        <title>Complete sequence of Roseiflexus castenholzii DSM 13941.</title>
        <authorList>
            <consortium name="US DOE Joint Genome Institute"/>
            <person name="Copeland A."/>
            <person name="Lucas S."/>
            <person name="Lapidus A."/>
            <person name="Barry K."/>
            <person name="Glavina del Rio T."/>
            <person name="Dalin E."/>
            <person name="Tice H."/>
            <person name="Pitluck S."/>
            <person name="Thompson L.S."/>
            <person name="Brettin T."/>
            <person name="Bruce D."/>
            <person name="Detter J.C."/>
            <person name="Han C."/>
            <person name="Tapia R."/>
            <person name="Schmutz J."/>
            <person name="Larimer F."/>
            <person name="Land M."/>
            <person name="Hauser L."/>
            <person name="Kyrpides N."/>
            <person name="Mikhailova N."/>
            <person name="Bryant D.A."/>
            <person name="Hanada S."/>
            <person name="Tsukatani Y."/>
            <person name="Richardson P."/>
        </authorList>
    </citation>
    <scope>NUCLEOTIDE SEQUENCE [LARGE SCALE GENOMIC DNA]</scope>
    <source>
        <strain evidence="5">DSM 13941 / HLO8</strain>
    </source>
</reference>
<dbReference type="PANTHER" id="PTHR10434">
    <property type="entry name" value="1-ACYL-SN-GLYCEROL-3-PHOSPHATE ACYLTRANSFERASE"/>
    <property type="match status" value="1"/>
</dbReference>
<evidence type="ECO:0000313" key="5">
    <source>
        <dbReference type="Proteomes" id="UP000000263"/>
    </source>
</evidence>
<evidence type="ECO:0000259" key="3">
    <source>
        <dbReference type="SMART" id="SM00563"/>
    </source>
</evidence>
<keyword evidence="2 4" id="KW-0012">Acyltransferase</keyword>
<dbReference type="EMBL" id="CP000804">
    <property type="protein sequence ID" value="ABU58842.1"/>
    <property type="molecule type" value="Genomic_DNA"/>
</dbReference>
<dbReference type="STRING" id="383372.Rcas_2771"/>
<feature type="domain" description="Phospholipid/glycerol acyltransferase" evidence="3">
    <location>
        <begin position="39"/>
        <end position="153"/>
    </location>
</feature>
<dbReference type="Pfam" id="PF01553">
    <property type="entry name" value="Acyltransferase"/>
    <property type="match status" value="1"/>
</dbReference>
<evidence type="ECO:0000256" key="2">
    <source>
        <dbReference type="ARBA" id="ARBA00023315"/>
    </source>
</evidence>
<keyword evidence="1 4" id="KW-0808">Transferase</keyword>
<dbReference type="RefSeq" id="WP_012121266.1">
    <property type="nucleotide sequence ID" value="NC_009767.1"/>
</dbReference>
<gene>
    <name evidence="4" type="ordered locus">Rcas_2771</name>
</gene>
<protein>
    <submittedName>
        <fullName evidence="4">Phospholipid/glycerol acyltransferase</fullName>
    </submittedName>
</protein>
<dbReference type="PANTHER" id="PTHR10434:SF66">
    <property type="entry name" value="PHOSPHOLIPID_GLYCEROL ACYLTRANSFERASE DOMAIN-CONTAINING PROTEIN"/>
    <property type="match status" value="1"/>
</dbReference>
<proteinExistence type="predicted"/>
<evidence type="ECO:0000313" key="4">
    <source>
        <dbReference type="EMBL" id="ABU58842.1"/>
    </source>
</evidence>
<sequence length="224" mass="25784">MLDLFFYLLLWIPLNLLRLIWSNWKIEGRENLPPRPQGMILAVNHLHWSDILVIGASLPLSHRPWWVAKVELFQHPITAWWFRTMHVIPIRRGQRDLAALEAAEEALKQGAVLIMFPEGHRSDTKQLQQGRGGAVRLAVRSGCPIVPVAIWGTEAGFGGILRRSPVRVRFGKPYHPQVEGDKIPFDRMSELTDEMMLRIAALMPEKYWGYYRERMLAETTAQSS</sequence>
<organism evidence="4 5">
    <name type="scientific">Roseiflexus castenholzii (strain DSM 13941 / HLO8)</name>
    <dbReference type="NCBI Taxonomy" id="383372"/>
    <lineage>
        <taxon>Bacteria</taxon>
        <taxon>Bacillati</taxon>
        <taxon>Chloroflexota</taxon>
        <taxon>Chloroflexia</taxon>
        <taxon>Chloroflexales</taxon>
        <taxon>Roseiflexineae</taxon>
        <taxon>Roseiflexaceae</taxon>
        <taxon>Roseiflexus</taxon>
    </lineage>
</organism>
<accession>A7NMS1</accession>
<dbReference type="InterPro" id="IPR002123">
    <property type="entry name" value="Plipid/glycerol_acylTrfase"/>
</dbReference>
<dbReference type="AlphaFoldDB" id="A7NMS1"/>
<dbReference type="GO" id="GO:0003841">
    <property type="term" value="F:1-acylglycerol-3-phosphate O-acyltransferase activity"/>
    <property type="evidence" value="ECO:0007669"/>
    <property type="project" value="TreeGrafter"/>
</dbReference>
<dbReference type="HOGENOM" id="CLU_027938_4_5_0"/>
<name>A7NMS1_ROSCS</name>
<dbReference type="SMART" id="SM00563">
    <property type="entry name" value="PlsC"/>
    <property type="match status" value="1"/>
</dbReference>
<evidence type="ECO:0000256" key="1">
    <source>
        <dbReference type="ARBA" id="ARBA00022679"/>
    </source>
</evidence>
<keyword evidence="5" id="KW-1185">Reference proteome</keyword>
<dbReference type="Proteomes" id="UP000000263">
    <property type="component" value="Chromosome"/>
</dbReference>